<comment type="caution">
    <text evidence="3">The sequence shown here is derived from an EMBL/GenBank/DDBJ whole genome shotgun (WGS) entry which is preliminary data.</text>
</comment>
<proteinExistence type="predicted"/>
<name>A0AAD5KKH4_9CRUS</name>
<dbReference type="AlphaFoldDB" id="A0AAD5KKH4"/>
<evidence type="ECO:0000256" key="2">
    <source>
        <dbReference type="SAM" id="SignalP"/>
    </source>
</evidence>
<evidence type="ECO:0000313" key="4">
    <source>
        <dbReference type="Proteomes" id="UP000820818"/>
    </source>
</evidence>
<sequence length="281" mass="30714">MANSWEILSSRLWVAFGLVVVVMMTDVVVARPEPLPMFLANRAIKSTGFEVKKADQNVRSTSVAVGDSADTVPTTKTSDGISKMNKDEVSSVETSKVPCAKDHVEDVPATSDLTSSLPVAPKLDVTAASQIIVEPTEPNNPVDLPVASKLEDTVASQIGIDQTEVISPTDNVANIGDVDFANNSEAASVLDGSRPSEDNKDQAVFTEKELLTKKAPKAKKSKKINKVTSLDRVRLLDSLIDFLFDSLIPTNDDIRRSRRSHAFDEFFDYAFPLSPYEFNYF</sequence>
<protein>
    <submittedName>
        <fullName evidence="3">Uncharacterized protein</fullName>
    </submittedName>
</protein>
<evidence type="ECO:0000256" key="1">
    <source>
        <dbReference type="SAM" id="MobiDB-lite"/>
    </source>
</evidence>
<gene>
    <name evidence="3" type="ORF">GHT06_021503</name>
</gene>
<reference evidence="3 4" key="1">
    <citation type="submission" date="2022-05" db="EMBL/GenBank/DDBJ databases">
        <title>A multi-omics perspective on studying reproductive biology in Daphnia sinensis.</title>
        <authorList>
            <person name="Jia J."/>
        </authorList>
    </citation>
    <scope>NUCLEOTIDE SEQUENCE [LARGE SCALE GENOMIC DNA]</scope>
    <source>
        <strain evidence="3 4">WSL</strain>
    </source>
</reference>
<keyword evidence="2" id="KW-0732">Signal</keyword>
<feature type="chain" id="PRO_5042061758" evidence="2">
    <location>
        <begin position="31"/>
        <end position="281"/>
    </location>
</feature>
<dbReference type="Proteomes" id="UP000820818">
    <property type="component" value="Linkage Group LG9"/>
</dbReference>
<feature type="compositionally biased region" description="Polar residues" evidence="1">
    <location>
        <begin position="71"/>
        <end position="80"/>
    </location>
</feature>
<feature type="signal peptide" evidence="2">
    <location>
        <begin position="1"/>
        <end position="30"/>
    </location>
</feature>
<dbReference type="EMBL" id="WJBH02000009">
    <property type="protein sequence ID" value="KAI9553582.1"/>
    <property type="molecule type" value="Genomic_DNA"/>
</dbReference>
<feature type="region of interest" description="Disordered" evidence="1">
    <location>
        <begin position="69"/>
        <end position="96"/>
    </location>
</feature>
<keyword evidence="4" id="KW-1185">Reference proteome</keyword>
<accession>A0AAD5KKH4</accession>
<evidence type="ECO:0000313" key="3">
    <source>
        <dbReference type="EMBL" id="KAI9553582.1"/>
    </source>
</evidence>
<organism evidence="3 4">
    <name type="scientific">Daphnia sinensis</name>
    <dbReference type="NCBI Taxonomy" id="1820382"/>
    <lineage>
        <taxon>Eukaryota</taxon>
        <taxon>Metazoa</taxon>
        <taxon>Ecdysozoa</taxon>
        <taxon>Arthropoda</taxon>
        <taxon>Crustacea</taxon>
        <taxon>Branchiopoda</taxon>
        <taxon>Diplostraca</taxon>
        <taxon>Cladocera</taxon>
        <taxon>Anomopoda</taxon>
        <taxon>Daphniidae</taxon>
        <taxon>Daphnia</taxon>
        <taxon>Daphnia similis group</taxon>
    </lineage>
</organism>